<organism evidence="5 6">
    <name type="scientific">Aphanomyces stellatus</name>
    <dbReference type="NCBI Taxonomy" id="120398"/>
    <lineage>
        <taxon>Eukaryota</taxon>
        <taxon>Sar</taxon>
        <taxon>Stramenopiles</taxon>
        <taxon>Oomycota</taxon>
        <taxon>Saprolegniomycetes</taxon>
        <taxon>Saprolegniales</taxon>
        <taxon>Verrucalvaceae</taxon>
        <taxon>Aphanomyces</taxon>
    </lineage>
</organism>
<evidence type="ECO:0000256" key="1">
    <source>
        <dbReference type="ARBA" id="ARBA00005705"/>
    </source>
</evidence>
<dbReference type="PANTHER" id="PTHR12994:SF17">
    <property type="entry name" value="LD30995P"/>
    <property type="match status" value="1"/>
</dbReference>
<proteinExistence type="inferred from homology"/>
<feature type="transmembrane region" description="Helical" evidence="2">
    <location>
        <begin position="594"/>
        <end position="612"/>
    </location>
</feature>
<gene>
    <name evidence="5" type="primary">Aste57867_25025</name>
    <name evidence="4" type="ORF">As57867_024947</name>
    <name evidence="5" type="ORF">ASTE57867_25025</name>
</gene>
<dbReference type="GO" id="GO:0070004">
    <property type="term" value="F:cysteine-type exopeptidase activity"/>
    <property type="evidence" value="ECO:0007669"/>
    <property type="project" value="InterPro"/>
</dbReference>
<dbReference type="PANTHER" id="PTHR12994">
    <property type="entry name" value="SECERNIN"/>
    <property type="match status" value="1"/>
</dbReference>
<dbReference type="EMBL" id="CAADRA010007506">
    <property type="protein sequence ID" value="VFU01656.1"/>
    <property type="molecule type" value="Genomic_DNA"/>
</dbReference>
<dbReference type="Proteomes" id="UP000332933">
    <property type="component" value="Unassembled WGS sequence"/>
</dbReference>
<dbReference type="OrthoDB" id="5175656at2759"/>
<dbReference type="AlphaFoldDB" id="A0A485LS29"/>
<dbReference type="GO" id="GO:0016805">
    <property type="term" value="F:dipeptidase activity"/>
    <property type="evidence" value="ECO:0007669"/>
    <property type="project" value="InterPro"/>
</dbReference>
<evidence type="ECO:0000313" key="4">
    <source>
        <dbReference type="EMBL" id="KAF0682890.1"/>
    </source>
</evidence>
<sequence length="624" mass="67675">MRAAGLVALCLSTAKACTVIGVTHKATLDGSSLLAHSDDAGGGTADTRLVRVPAADHAPGSKRAVYNFNGGYPRLTSKERGPLYEPVGNQTLMEPLGYIPQVPHTYAYFDLDYGMMNEVQLSIAESTCTAKTVGWAKDVPYGFNLFGIAELTKVALERCDSARCAVKTMGDLAVEYGFFSEDSGDPNKPAYMDSSEALAISDKHGEMWVFHVMTGAQNASAVWAAQRVPDGHVTAIANAFTIREMNLTDTDNFLASSNVVSFAESMGWYTPGTPFDFAKAYAWDDLSVVPGKILPLYAGRRVWRIYDTFAPSLQLDARLGFQVNFTTYPFSVPVDAPVSLSKVVELMGDHYEGTPYDMTKGLGAGPFGSPIRYDGPMFNVTGGWERPIAMFRTMFAFVLQIQAPAKALGDHLAGTAWFAQDSPHGSVFLPFSCAQTAVPTSYTTGNQSVFNTESSWWAFNFVNQWSMIRWNVINAEVRGVMADTQGRAIALHASWIVEKLNATQVQTSANAFVSDVVASWWRLAWSLVGKYSCGYVTTGEGAGQMKVPGYSAAWLSVSEFNGWPGASYVDPTLPARALQPTIDDKATKTNFVEIIGYMVLGALLAIGTHALVQNHRRGGYKSLA</sequence>
<dbReference type="Pfam" id="PF03577">
    <property type="entry name" value="Peptidase_C69"/>
    <property type="match status" value="1"/>
</dbReference>
<keyword evidence="2" id="KW-0472">Membrane</keyword>
<name>A0A485LS29_9STRA</name>
<evidence type="ECO:0000256" key="3">
    <source>
        <dbReference type="SAM" id="SignalP"/>
    </source>
</evidence>
<dbReference type="InterPro" id="IPR005322">
    <property type="entry name" value="Peptidase_C69"/>
</dbReference>
<evidence type="ECO:0000256" key="2">
    <source>
        <dbReference type="SAM" id="Phobius"/>
    </source>
</evidence>
<evidence type="ECO:0000313" key="6">
    <source>
        <dbReference type="Proteomes" id="UP000332933"/>
    </source>
</evidence>
<accession>A0A485LS29</accession>
<comment type="similarity">
    <text evidence="1">Belongs to the peptidase C69 family. Secernin subfamily.</text>
</comment>
<evidence type="ECO:0000313" key="5">
    <source>
        <dbReference type="EMBL" id="VFU01656.1"/>
    </source>
</evidence>
<dbReference type="GO" id="GO:0006508">
    <property type="term" value="P:proteolysis"/>
    <property type="evidence" value="ECO:0007669"/>
    <property type="project" value="InterPro"/>
</dbReference>
<feature type="chain" id="PRO_5036116636" evidence="3">
    <location>
        <begin position="17"/>
        <end position="624"/>
    </location>
</feature>
<feature type="signal peptide" evidence="3">
    <location>
        <begin position="1"/>
        <end position="16"/>
    </location>
</feature>
<keyword evidence="2" id="KW-0812">Transmembrane</keyword>
<keyword evidence="6" id="KW-1185">Reference proteome</keyword>
<dbReference type="EMBL" id="VJMH01007480">
    <property type="protein sequence ID" value="KAF0682890.1"/>
    <property type="molecule type" value="Genomic_DNA"/>
</dbReference>
<protein>
    <submittedName>
        <fullName evidence="5">Aste57867_25025 protein</fullName>
    </submittedName>
</protein>
<keyword evidence="3" id="KW-0732">Signal</keyword>
<reference evidence="4" key="2">
    <citation type="submission" date="2019-06" db="EMBL/GenBank/DDBJ databases">
        <title>Genomics analysis of Aphanomyces spp. identifies a new class of oomycete effector associated with host adaptation.</title>
        <authorList>
            <person name="Gaulin E."/>
        </authorList>
    </citation>
    <scope>NUCLEOTIDE SEQUENCE</scope>
    <source>
        <strain evidence="4">CBS 578.67</strain>
    </source>
</reference>
<keyword evidence="2" id="KW-1133">Transmembrane helix</keyword>
<reference evidence="5 6" key="1">
    <citation type="submission" date="2019-03" db="EMBL/GenBank/DDBJ databases">
        <authorList>
            <person name="Gaulin E."/>
            <person name="Dumas B."/>
        </authorList>
    </citation>
    <scope>NUCLEOTIDE SEQUENCE [LARGE SCALE GENOMIC DNA]</scope>
    <source>
        <strain evidence="5">CBS 568.67</strain>
    </source>
</reference>